<name>A0A2P2NN71_RHIMU</name>
<proteinExistence type="predicted"/>
<protein>
    <submittedName>
        <fullName evidence="2">Uncharacterized protein</fullName>
    </submittedName>
</protein>
<feature type="region of interest" description="Disordered" evidence="1">
    <location>
        <begin position="1"/>
        <end position="23"/>
    </location>
</feature>
<reference evidence="2" key="1">
    <citation type="submission" date="2018-02" db="EMBL/GenBank/DDBJ databases">
        <title>Rhizophora mucronata_Transcriptome.</title>
        <authorList>
            <person name="Meera S.P."/>
            <person name="Sreeshan A."/>
            <person name="Augustine A."/>
        </authorList>
    </citation>
    <scope>NUCLEOTIDE SEQUENCE</scope>
    <source>
        <tissue evidence="2">Leaf</tissue>
    </source>
</reference>
<dbReference type="PANTHER" id="PTHR34287:SF2">
    <property type="match status" value="1"/>
</dbReference>
<dbReference type="AlphaFoldDB" id="A0A2P2NN71"/>
<dbReference type="PANTHER" id="PTHR34287">
    <property type="entry name" value="OS06G0551500 PROTEIN-RELATED"/>
    <property type="match status" value="1"/>
</dbReference>
<accession>A0A2P2NN71</accession>
<dbReference type="EMBL" id="GGEC01063478">
    <property type="protein sequence ID" value="MBX43962.1"/>
    <property type="molecule type" value="Transcribed_RNA"/>
</dbReference>
<sequence length="106" mass="12021">MSISEPSSSSSTSPSPLQGASFPQKIQFVPKSVSDRLLEKFFDASKYDFDYEQSGLWSPPLRRRVFLSSPGRIFTVEEMLEKLHDATDARRARRHKPSCCKAVCCF</sequence>
<organism evidence="2">
    <name type="scientific">Rhizophora mucronata</name>
    <name type="common">Asiatic mangrove</name>
    <dbReference type="NCBI Taxonomy" id="61149"/>
    <lineage>
        <taxon>Eukaryota</taxon>
        <taxon>Viridiplantae</taxon>
        <taxon>Streptophyta</taxon>
        <taxon>Embryophyta</taxon>
        <taxon>Tracheophyta</taxon>
        <taxon>Spermatophyta</taxon>
        <taxon>Magnoliopsida</taxon>
        <taxon>eudicotyledons</taxon>
        <taxon>Gunneridae</taxon>
        <taxon>Pentapetalae</taxon>
        <taxon>rosids</taxon>
        <taxon>fabids</taxon>
        <taxon>Malpighiales</taxon>
        <taxon>Rhizophoraceae</taxon>
        <taxon>Rhizophora</taxon>
    </lineage>
</organism>
<evidence type="ECO:0000256" key="1">
    <source>
        <dbReference type="SAM" id="MobiDB-lite"/>
    </source>
</evidence>
<feature type="compositionally biased region" description="Low complexity" evidence="1">
    <location>
        <begin position="1"/>
        <end position="16"/>
    </location>
</feature>
<evidence type="ECO:0000313" key="2">
    <source>
        <dbReference type="EMBL" id="MBX43962.1"/>
    </source>
</evidence>